<comment type="similarity">
    <text evidence="9">Belongs to the MurJ/MviN family.</text>
</comment>
<sequence>MDRTQLTIFQCGTLFHLSNSPLSDKKTMSRSVSISALFVAIAMILGRLTGLLRVLGLATVLGVSYANDLAVLIISVPDFLNSMLIGGAMAAVLVPEIHRRNQADSGQTASQLIVQTMVVVAAISGILALILAALAPWFTQGLASGFSVAQISQASPLIVVVLWAFPISAVTAVTGAVLQSQHKPLVPAYGNLFFNLIVILAILFWVNADQLQILAWAVVAAAVFRLVTQMVPCLFQGTLRGGLQNLLKFETLDRRLLVKYFQALTAIGLVIAFPVVSRSFASAYTGGISLFEYAQKLVELPRGLLGAILTMVIFPRLSHAFAEGKSADGSRMISQASGLILLISIPVTVVIYGCAEPMISFLFQRGQFSAYDVARTAELLQIAILAMPALIMSILTMDVFYARHETMIPFRFSLISLVCLVVFSLILRTFMGISGVMLAFVLTSWFHFLMLTVGLYLKMRVSVIEGVNLKHCAALVLLTFSGITFSAMMLRVITEPVMLVIYSGFVGLFCFGAVLVILKNHLPRFHRKLSL</sequence>
<proteinExistence type="inferred from homology"/>
<evidence type="ECO:0000256" key="3">
    <source>
        <dbReference type="ARBA" id="ARBA00022692"/>
    </source>
</evidence>
<dbReference type="PANTHER" id="PTHR47019">
    <property type="entry name" value="LIPID II FLIPPASE MURJ"/>
    <property type="match status" value="1"/>
</dbReference>
<dbReference type="KEGG" id="gim:F1728_06140"/>
<evidence type="ECO:0000256" key="7">
    <source>
        <dbReference type="ARBA" id="ARBA00023136"/>
    </source>
</evidence>
<keyword evidence="3 10" id="KW-0812">Transmembrane</keyword>
<dbReference type="InterPro" id="IPR004268">
    <property type="entry name" value="MurJ"/>
</dbReference>
<feature type="transmembrane region" description="Helical" evidence="10">
    <location>
        <begin position="300"/>
        <end position="318"/>
    </location>
</feature>
<feature type="transmembrane region" description="Helical" evidence="10">
    <location>
        <begin position="69"/>
        <end position="92"/>
    </location>
</feature>
<evidence type="ECO:0000256" key="5">
    <source>
        <dbReference type="ARBA" id="ARBA00022984"/>
    </source>
</evidence>
<feature type="transmembrane region" description="Helical" evidence="10">
    <location>
        <begin position="469"/>
        <end position="493"/>
    </location>
</feature>
<feature type="transmembrane region" description="Helical" evidence="10">
    <location>
        <begin position="112"/>
        <end position="137"/>
    </location>
</feature>
<dbReference type="AlphaFoldDB" id="A0A6I6A806"/>
<feature type="transmembrane region" description="Helical" evidence="10">
    <location>
        <begin position="379"/>
        <end position="401"/>
    </location>
</feature>
<evidence type="ECO:0000256" key="8">
    <source>
        <dbReference type="ARBA" id="ARBA00060041"/>
    </source>
</evidence>
<feature type="transmembrane region" description="Helical" evidence="10">
    <location>
        <begin position="34"/>
        <end position="63"/>
    </location>
</feature>
<dbReference type="PRINTS" id="PR01806">
    <property type="entry name" value="VIRFACTRMVIN"/>
</dbReference>
<evidence type="ECO:0000256" key="4">
    <source>
        <dbReference type="ARBA" id="ARBA00022960"/>
    </source>
</evidence>
<comment type="subcellular location">
    <subcellularLocation>
        <location evidence="1">Cell membrane</location>
        <topology evidence="1">Multi-pass membrane protein</topology>
    </subcellularLocation>
</comment>
<keyword evidence="7 10" id="KW-0472">Membrane</keyword>
<dbReference type="InterPro" id="IPR051050">
    <property type="entry name" value="Lipid_II_flippase_MurJ/MviN"/>
</dbReference>
<feature type="transmembrane region" description="Helical" evidence="10">
    <location>
        <begin position="499"/>
        <end position="518"/>
    </location>
</feature>
<reference evidence="11 12" key="1">
    <citation type="submission" date="2019-09" db="EMBL/GenBank/DDBJ databases">
        <title>Gimesia benthica sp. nov., a novel bacterium isolated from deep-sea water of the Northwest Indian Ocean.</title>
        <authorList>
            <person name="Dai X."/>
        </authorList>
    </citation>
    <scope>NUCLEOTIDE SEQUENCE [LARGE SCALE GENOMIC DNA]</scope>
    <source>
        <strain evidence="11 12">E7</strain>
    </source>
</reference>
<evidence type="ECO:0000313" key="11">
    <source>
        <dbReference type="EMBL" id="QGQ22283.1"/>
    </source>
</evidence>
<evidence type="ECO:0000256" key="9">
    <source>
        <dbReference type="ARBA" id="ARBA00061532"/>
    </source>
</evidence>
<feature type="transmembrane region" description="Helical" evidence="10">
    <location>
        <begin position="256"/>
        <end position="280"/>
    </location>
</feature>
<dbReference type="GO" id="GO:0009252">
    <property type="term" value="P:peptidoglycan biosynthetic process"/>
    <property type="evidence" value="ECO:0007669"/>
    <property type="project" value="UniProtKB-KW"/>
</dbReference>
<dbReference type="GO" id="GO:0008360">
    <property type="term" value="P:regulation of cell shape"/>
    <property type="evidence" value="ECO:0007669"/>
    <property type="project" value="UniProtKB-KW"/>
</dbReference>
<evidence type="ECO:0000313" key="12">
    <source>
        <dbReference type="Proteomes" id="UP000427281"/>
    </source>
</evidence>
<dbReference type="EMBL" id="CP043930">
    <property type="protein sequence ID" value="QGQ22283.1"/>
    <property type="molecule type" value="Genomic_DNA"/>
</dbReference>
<dbReference type="GO" id="GO:0015648">
    <property type="term" value="F:lipid-linked peptidoglycan transporter activity"/>
    <property type="evidence" value="ECO:0007669"/>
    <property type="project" value="TreeGrafter"/>
</dbReference>
<evidence type="ECO:0000256" key="2">
    <source>
        <dbReference type="ARBA" id="ARBA00022475"/>
    </source>
</evidence>
<feature type="transmembrane region" description="Helical" evidence="10">
    <location>
        <begin position="339"/>
        <end position="359"/>
    </location>
</feature>
<feature type="transmembrane region" description="Helical" evidence="10">
    <location>
        <begin position="433"/>
        <end position="457"/>
    </location>
</feature>
<dbReference type="PANTHER" id="PTHR47019:SF1">
    <property type="entry name" value="LIPID II FLIPPASE MURJ"/>
    <property type="match status" value="1"/>
</dbReference>
<evidence type="ECO:0000256" key="6">
    <source>
        <dbReference type="ARBA" id="ARBA00022989"/>
    </source>
</evidence>
<organism evidence="11 12">
    <name type="scientific">Gimesia benthica</name>
    <dbReference type="NCBI Taxonomy" id="2608982"/>
    <lineage>
        <taxon>Bacteria</taxon>
        <taxon>Pseudomonadati</taxon>
        <taxon>Planctomycetota</taxon>
        <taxon>Planctomycetia</taxon>
        <taxon>Planctomycetales</taxon>
        <taxon>Planctomycetaceae</taxon>
        <taxon>Gimesia</taxon>
    </lineage>
</organism>
<keyword evidence="2" id="KW-1003">Cell membrane</keyword>
<feature type="transmembrane region" description="Helical" evidence="10">
    <location>
        <begin position="157"/>
        <end position="178"/>
    </location>
</feature>
<protein>
    <recommendedName>
        <fullName evidence="13">Lipid II flippase MurJ</fullName>
    </recommendedName>
</protein>
<dbReference type="GO" id="GO:0034204">
    <property type="term" value="P:lipid translocation"/>
    <property type="evidence" value="ECO:0007669"/>
    <property type="project" value="TreeGrafter"/>
</dbReference>
<keyword evidence="4" id="KW-0133">Cell shape</keyword>
<keyword evidence="5" id="KW-0573">Peptidoglycan synthesis</keyword>
<comment type="function">
    <text evidence="8">Involved in peptidoglycan biosynthesis. Transports lipid-linked peptidoglycan precursors from the inner to the outer leaflet of the cytoplasmic membrane.</text>
</comment>
<evidence type="ECO:0000256" key="10">
    <source>
        <dbReference type="SAM" id="Phobius"/>
    </source>
</evidence>
<keyword evidence="6 10" id="KW-1133">Transmembrane helix</keyword>
<gene>
    <name evidence="11" type="ORF">F1728_06140</name>
</gene>
<evidence type="ECO:0000256" key="1">
    <source>
        <dbReference type="ARBA" id="ARBA00004651"/>
    </source>
</evidence>
<feature type="transmembrane region" description="Helical" evidence="10">
    <location>
        <begin position="185"/>
        <end position="207"/>
    </location>
</feature>
<feature type="transmembrane region" description="Helical" evidence="10">
    <location>
        <begin position="408"/>
        <end position="427"/>
    </location>
</feature>
<dbReference type="GO" id="GO:0005886">
    <property type="term" value="C:plasma membrane"/>
    <property type="evidence" value="ECO:0007669"/>
    <property type="project" value="UniProtKB-SubCell"/>
</dbReference>
<keyword evidence="12" id="KW-1185">Reference proteome</keyword>
<name>A0A6I6A806_9PLAN</name>
<feature type="transmembrane region" description="Helical" evidence="10">
    <location>
        <begin position="213"/>
        <end position="235"/>
    </location>
</feature>
<dbReference type="Pfam" id="PF03023">
    <property type="entry name" value="MurJ"/>
    <property type="match status" value="1"/>
</dbReference>
<accession>A0A6I6A806</accession>
<evidence type="ECO:0008006" key="13">
    <source>
        <dbReference type="Google" id="ProtNLM"/>
    </source>
</evidence>
<dbReference type="Proteomes" id="UP000427281">
    <property type="component" value="Chromosome"/>
</dbReference>